<dbReference type="NCBIfam" id="TIGR02453">
    <property type="entry name" value="TIGR02453 family protein"/>
    <property type="match status" value="1"/>
</dbReference>
<feature type="compositionally biased region" description="Basic and acidic residues" evidence="1">
    <location>
        <begin position="146"/>
        <end position="156"/>
    </location>
</feature>
<dbReference type="PANTHER" id="PTHR36452:SF1">
    <property type="entry name" value="DUF2461 DOMAIN-CONTAINING PROTEIN"/>
    <property type="match status" value="1"/>
</dbReference>
<evidence type="ECO:0000313" key="2">
    <source>
        <dbReference type="EMBL" id="KDB22848.1"/>
    </source>
</evidence>
<dbReference type="OMA" id="GVMEPFV"/>
<protein>
    <recommendedName>
        <fullName evidence="4">TIGR02453 family protein</fullName>
    </recommendedName>
</protein>
<dbReference type="PANTHER" id="PTHR36452">
    <property type="entry name" value="CHROMOSOME 12, WHOLE GENOME SHOTGUN SEQUENCE"/>
    <property type="match status" value="1"/>
</dbReference>
<dbReference type="STRING" id="1215338.A0A059J595"/>
<dbReference type="HOGENOM" id="CLU_036742_0_1_1"/>
<evidence type="ECO:0000313" key="3">
    <source>
        <dbReference type="Proteomes" id="UP000024533"/>
    </source>
</evidence>
<feature type="compositionally biased region" description="Acidic residues" evidence="1">
    <location>
        <begin position="112"/>
        <end position="124"/>
    </location>
</feature>
<name>A0A059J595_TRIIM</name>
<proteinExistence type="predicted"/>
<comment type="caution">
    <text evidence="2">The sequence shown here is derived from an EMBL/GenBank/DDBJ whole genome shotgun (WGS) entry which is preliminary data.</text>
</comment>
<sequence>MPRRSLRNSALTGQNAKRQPDISSSRQNTGTKRRKTTPKELPRKLRSPKRTSSTAKKSKYFEQDASEPDLSDSDLTPLASECSNRALPEKDNETEDSYCPGAESSTSAGAEESAEDNEDEDENFDEKKRGNKKKPAAAHVKKGKGGVKDPVAESRKTSKGNELWREGIRTGLEPGKEVFIKLPTPRDDGGIPYEDGTIHPNTVLFLADLKENNDREWLKNHDVDYRKSKKDWDSFVEALNEKLAEKDETIPELPAKDLVFRIYRDVRFSHDQTPYKPHFSAAWSRTGRKGPYAAYYLHLEPGKCFIGSGLWMPEASKLALIRQNIDRNSQQLKDILMHPDVRGEILGGVPSDEKKVIKAFVNQNKESALKTRPKGYDADNENIELLRLRSFTLSKKLADQDLRGPEAMGRVAHIVGIMVQFVSKNQSFRQHVQRSCLLAHPVRFAPSLPPSSDGLSHPAEPMPNPESKPKPKSKQ</sequence>
<organism evidence="2 3">
    <name type="scientific">Trichophyton interdigitale (strain MR816)</name>
    <dbReference type="NCBI Taxonomy" id="1215338"/>
    <lineage>
        <taxon>Eukaryota</taxon>
        <taxon>Fungi</taxon>
        <taxon>Dikarya</taxon>
        <taxon>Ascomycota</taxon>
        <taxon>Pezizomycotina</taxon>
        <taxon>Eurotiomycetes</taxon>
        <taxon>Eurotiomycetidae</taxon>
        <taxon>Onygenales</taxon>
        <taxon>Arthrodermataceae</taxon>
        <taxon>Trichophyton</taxon>
    </lineage>
</organism>
<reference evidence="2 3" key="1">
    <citation type="submission" date="2014-02" db="EMBL/GenBank/DDBJ databases">
        <title>The Genome Sequence of Trichophyton interdigitale MR816.</title>
        <authorList>
            <consortium name="The Broad Institute Genomics Platform"/>
            <person name="Cuomo C.A."/>
            <person name="White T.C."/>
            <person name="Graser Y."/>
            <person name="Martinez-Rossi N."/>
            <person name="Heitman J."/>
            <person name="Young S.K."/>
            <person name="Zeng Q."/>
            <person name="Gargeya S."/>
            <person name="Abouelleil A."/>
            <person name="Alvarado L."/>
            <person name="Chapman S.B."/>
            <person name="Gainer-Dewar J."/>
            <person name="Goldberg J."/>
            <person name="Griggs A."/>
            <person name="Gujja S."/>
            <person name="Hansen M."/>
            <person name="Howarth C."/>
            <person name="Imamovic A."/>
            <person name="Larimer J."/>
            <person name="Martinez D."/>
            <person name="Murphy C."/>
            <person name="Pearson M.D."/>
            <person name="Persinoti G."/>
            <person name="Poon T."/>
            <person name="Priest M."/>
            <person name="Roberts A.D."/>
            <person name="Saif S."/>
            <person name="Shea T.D."/>
            <person name="Sykes S.N."/>
            <person name="Wortman J."/>
            <person name="Nusbaum C."/>
            <person name="Birren B."/>
        </authorList>
    </citation>
    <scope>NUCLEOTIDE SEQUENCE [LARGE SCALE GENOMIC DNA]</scope>
    <source>
        <strain evidence="2 3">MR816</strain>
    </source>
</reference>
<dbReference type="Pfam" id="PF09365">
    <property type="entry name" value="DUF2461"/>
    <property type="match status" value="1"/>
</dbReference>
<feature type="compositionally biased region" description="Low complexity" evidence="1">
    <location>
        <begin position="101"/>
        <end position="111"/>
    </location>
</feature>
<gene>
    <name evidence="2" type="ORF">H109_05263</name>
</gene>
<feature type="region of interest" description="Disordered" evidence="1">
    <location>
        <begin position="447"/>
        <end position="475"/>
    </location>
</feature>
<keyword evidence="3" id="KW-1185">Reference proteome</keyword>
<dbReference type="Proteomes" id="UP000024533">
    <property type="component" value="Unassembled WGS sequence"/>
</dbReference>
<evidence type="ECO:0000256" key="1">
    <source>
        <dbReference type="SAM" id="MobiDB-lite"/>
    </source>
</evidence>
<dbReference type="AlphaFoldDB" id="A0A059J595"/>
<dbReference type="InterPro" id="IPR012808">
    <property type="entry name" value="CHP02453"/>
</dbReference>
<accession>A0A059J595</accession>
<feature type="compositionally biased region" description="Basic residues" evidence="1">
    <location>
        <begin position="129"/>
        <end position="145"/>
    </location>
</feature>
<evidence type="ECO:0008006" key="4">
    <source>
        <dbReference type="Google" id="ProtNLM"/>
    </source>
</evidence>
<dbReference type="OrthoDB" id="2537769at2759"/>
<feature type="region of interest" description="Disordered" evidence="1">
    <location>
        <begin position="1"/>
        <end position="161"/>
    </location>
</feature>
<feature type="compositionally biased region" description="Polar residues" evidence="1">
    <location>
        <begin position="7"/>
        <end position="30"/>
    </location>
</feature>
<dbReference type="EMBL" id="AOKY01000334">
    <property type="protein sequence ID" value="KDB22848.1"/>
    <property type="molecule type" value="Genomic_DNA"/>
</dbReference>